<gene>
    <name evidence="2" type="ORF">SVTN_38600</name>
</gene>
<reference evidence="2 3" key="1">
    <citation type="submission" date="2014-12" db="EMBL/GenBank/DDBJ databases">
        <title>Complete genome sequence of Streptomyces vietnamensis strain GIMV4.0001, a genetic manipulable producer of the benzoisochromanequinone antibiotic granaticin.</title>
        <authorList>
            <person name="Deng M.R."/>
            <person name="Guo J."/>
            <person name="Ma L.Y."/>
            <person name="Feng G.D."/>
            <person name="Mo C.Y."/>
            <person name="Zhu H.H."/>
        </authorList>
    </citation>
    <scope>NUCLEOTIDE SEQUENCE [LARGE SCALE GENOMIC DNA]</scope>
    <source>
        <strain evidence="3">GIMV4.0001</strain>
    </source>
</reference>
<dbReference type="InterPro" id="IPR014347">
    <property type="entry name" value="Tautomerase/MIF_sf"/>
</dbReference>
<dbReference type="RefSeq" id="WP_041133220.1">
    <property type="nucleotide sequence ID" value="NZ_CP010407.1"/>
</dbReference>
<keyword evidence="3" id="KW-1185">Reference proteome</keyword>
<evidence type="ECO:0000313" key="2">
    <source>
        <dbReference type="EMBL" id="AJF69298.1"/>
    </source>
</evidence>
<dbReference type="AlphaFoldDB" id="A0A0B5II05"/>
<protein>
    <submittedName>
        <fullName evidence="2">4-oxalocrotonate tautomerase</fullName>
    </submittedName>
</protein>
<dbReference type="STRING" id="362257.SVTN_38600"/>
<dbReference type="HOGENOM" id="CLU_113367_0_0_11"/>
<feature type="domain" description="Tautomerase cis-CaaD-like" evidence="1">
    <location>
        <begin position="1"/>
        <end position="136"/>
    </location>
</feature>
<name>A0A0B5II05_9ACTN</name>
<sequence length="141" mass="16382">MPLWTVHHTPGIFSDDEKHRLAASVADHYEKVGLPRFYVVTLFRETRPEDFYVGGEPTPVGVRITIDHIARRNPDEDSRRRTALWIREMLRPHLERHAGLHWEFHVDETSDELWMINGLVPPPGGSDAERHWAEQNAATPY</sequence>
<evidence type="ECO:0000259" key="1">
    <source>
        <dbReference type="Pfam" id="PF14832"/>
    </source>
</evidence>
<dbReference type="Gene3D" id="3.30.429.10">
    <property type="entry name" value="Macrophage Migration Inhibitory Factor"/>
    <property type="match status" value="1"/>
</dbReference>
<dbReference type="Proteomes" id="UP000031774">
    <property type="component" value="Chromosome"/>
</dbReference>
<organism evidence="2 3">
    <name type="scientific">Streptomyces vietnamensis</name>
    <dbReference type="NCBI Taxonomy" id="362257"/>
    <lineage>
        <taxon>Bacteria</taxon>
        <taxon>Bacillati</taxon>
        <taxon>Actinomycetota</taxon>
        <taxon>Actinomycetes</taxon>
        <taxon>Kitasatosporales</taxon>
        <taxon>Streptomycetaceae</taxon>
        <taxon>Streptomyces</taxon>
    </lineage>
</organism>
<dbReference type="Pfam" id="PF14832">
    <property type="entry name" value="Tautomerase_3"/>
    <property type="match status" value="1"/>
</dbReference>
<dbReference type="InterPro" id="IPR028116">
    <property type="entry name" value="Cis-CaaD-like"/>
</dbReference>
<dbReference type="KEGG" id="svt:SVTN_38600"/>
<proteinExistence type="predicted"/>
<accession>A0A0B5II05</accession>
<evidence type="ECO:0000313" key="3">
    <source>
        <dbReference type="Proteomes" id="UP000031774"/>
    </source>
</evidence>
<dbReference type="EMBL" id="CP010407">
    <property type="protein sequence ID" value="AJF69298.1"/>
    <property type="molecule type" value="Genomic_DNA"/>
</dbReference>
<dbReference type="SUPFAM" id="SSF55331">
    <property type="entry name" value="Tautomerase/MIF"/>
    <property type="match status" value="1"/>
</dbReference>